<gene>
    <name evidence="1" type="ORF">VCHENC02_4271A</name>
</gene>
<comment type="caution">
    <text evidence="1">The sequence shown here is derived from an EMBL/GenBank/DDBJ whole genome shotgun (WGS) entry which is preliminary data.</text>
</comment>
<dbReference type="EMBL" id="AJSR01001855">
    <property type="protein sequence ID" value="EKM29959.1"/>
    <property type="molecule type" value="Genomic_DNA"/>
</dbReference>
<reference evidence="1 2" key="1">
    <citation type="submission" date="2012-10" db="EMBL/GenBank/DDBJ databases">
        <title>Genome sequence of Vibrio Cholerae HENC-02.</title>
        <authorList>
            <person name="Eppinger M."/>
            <person name="Hasan N.A."/>
            <person name="Sengamalay N."/>
            <person name="Hine E."/>
            <person name="Su Q."/>
            <person name="Daugherty S.C."/>
            <person name="Young S."/>
            <person name="Sadzewicz L."/>
            <person name="Tallon L."/>
            <person name="Cebula T.A."/>
            <person name="Ravel J."/>
            <person name="Colwell R.R."/>
        </authorList>
    </citation>
    <scope>NUCLEOTIDE SEQUENCE [LARGE SCALE GENOMIC DNA]</scope>
    <source>
        <strain evidence="1 2">HENC-02</strain>
    </source>
</reference>
<accession>A0A454CU81</accession>
<sequence length="18" mass="2109">MLKIKMMNLDAYQDLLAP</sequence>
<dbReference type="AlphaFoldDB" id="A0A454CU81"/>
<name>A0A454CU81_VIBHA</name>
<protein>
    <submittedName>
        <fullName evidence="1">Uncharacterized protein</fullName>
    </submittedName>
</protein>
<proteinExistence type="predicted"/>
<dbReference type="Proteomes" id="UP000008367">
    <property type="component" value="Unassembled WGS sequence"/>
</dbReference>
<evidence type="ECO:0000313" key="2">
    <source>
        <dbReference type="Proteomes" id="UP000008367"/>
    </source>
</evidence>
<organism evidence="1 2">
    <name type="scientific">Vibrio harveyi</name>
    <name type="common">Beneckea harveyi</name>
    <dbReference type="NCBI Taxonomy" id="669"/>
    <lineage>
        <taxon>Bacteria</taxon>
        <taxon>Pseudomonadati</taxon>
        <taxon>Pseudomonadota</taxon>
        <taxon>Gammaproteobacteria</taxon>
        <taxon>Vibrionales</taxon>
        <taxon>Vibrionaceae</taxon>
        <taxon>Vibrio</taxon>
    </lineage>
</organism>
<feature type="non-terminal residue" evidence="1">
    <location>
        <position position="18"/>
    </location>
</feature>
<evidence type="ECO:0000313" key="1">
    <source>
        <dbReference type="EMBL" id="EKM29959.1"/>
    </source>
</evidence>